<evidence type="ECO:0000256" key="3">
    <source>
        <dbReference type="ARBA" id="ARBA00022702"/>
    </source>
</evidence>
<accession>A0A7R9QAG5</accession>
<keyword evidence="6" id="KW-1185">Reference proteome</keyword>
<dbReference type="PROSITE" id="PS00511">
    <property type="entry name" value="CRF"/>
    <property type="match status" value="1"/>
</dbReference>
<proteinExistence type="predicted"/>
<dbReference type="SMART" id="SM00039">
    <property type="entry name" value="CRF"/>
    <property type="match status" value="1"/>
</dbReference>
<dbReference type="GO" id="GO:0005179">
    <property type="term" value="F:hormone activity"/>
    <property type="evidence" value="ECO:0007669"/>
    <property type="project" value="UniProtKB-KW"/>
</dbReference>
<gene>
    <name evidence="5" type="ORF">OSB1V03_LOCUS17042</name>
</gene>
<evidence type="ECO:0000313" key="6">
    <source>
        <dbReference type="Proteomes" id="UP000759131"/>
    </source>
</evidence>
<dbReference type="EMBL" id="OC874411">
    <property type="protein sequence ID" value="CAD7637587.1"/>
    <property type="molecule type" value="Genomic_DNA"/>
</dbReference>
<dbReference type="GO" id="GO:0005576">
    <property type="term" value="C:extracellular region"/>
    <property type="evidence" value="ECO:0007669"/>
    <property type="project" value="UniProtKB-SubCell"/>
</dbReference>
<evidence type="ECO:0000256" key="1">
    <source>
        <dbReference type="ARBA" id="ARBA00004613"/>
    </source>
</evidence>
<dbReference type="Pfam" id="PF00473">
    <property type="entry name" value="CRF"/>
    <property type="match status" value="1"/>
</dbReference>
<dbReference type="OrthoDB" id="6418774at2759"/>
<sequence length="79" mass="8980">MHTRDECEGPQLSIVNPLDVLRQRLLLELARRKMKENQDQIQANAEILKKIGKRSVSSFVGIIPQNPRTSSQSTPPLIF</sequence>
<evidence type="ECO:0000259" key="4">
    <source>
        <dbReference type="SMART" id="SM00039"/>
    </source>
</evidence>
<keyword evidence="2" id="KW-0964">Secreted</keyword>
<dbReference type="AlphaFoldDB" id="A0A7R9QAG5"/>
<comment type="subcellular location">
    <subcellularLocation>
        <location evidence="1">Secreted</location>
    </subcellularLocation>
</comment>
<name>A0A7R9QAG5_9ACAR</name>
<dbReference type="InterPro" id="IPR018446">
    <property type="entry name" value="Corticotropin-releasing_fac_CS"/>
</dbReference>
<evidence type="ECO:0000256" key="2">
    <source>
        <dbReference type="ARBA" id="ARBA00022525"/>
    </source>
</evidence>
<reference evidence="5" key="1">
    <citation type="submission" date="2020-11" db="EMBL/GenBank/DDBJ databases">
        <authorList>
            <person name="Tran Van P."/>
        </authorList>
    </citation>
    <scope>NUCLEOTIDE SEQUENCE</scope>
</reference>
<dbReference type="InterPro" id="IPR000187">
    <property type="entry name" value="CRF"/>
</dbReference>
<keyword evidence="3" id="KW-0372">Hormone</keyword>
<dbReference type="Proteomes" id="UP000759131">
    <property type="component" value="Unassembled WGS sequence"/>
</dbReference>
<organism evidence="5">
    <name type="scientific">Medioppia subpectinata</name>
    <dbReference type="NCBI Taxonomy" id="1979941"/>
    <lineage>
        <taxon>Eukaryota</taxon>
        <taxon>Metazoa</taxon>
        <taxon>Ecdysozoa</taxon>
        <taxon>Arthropoda</taxon>
        <taxon>Chelicerata</taxon>
        <taxon>Arachnida</taxon>
        <taxon>Acari</taxon>
        <taxon>Acariformes</taxon>
        <taxon>Sarcoptiformes</taxon>
        <taxon>Oribatida</taxon>
        <taxon>Brachypylina</taxon>
        <taxon>Oppioidea</taxon>
        <taxon>Oppiidae</taxon>
        <taxon>Medioppia</taxon>
    </lineage>
</organism>
<dbReference type="EMBL" id="CAJPIZ010019836">
    <property type="protein sequence ID" value="CAG2117088.1"/>
    <property type="molecule type" value="Genomic_DNA"/>
</dbReference>
<protein>
    <recommendedName>
        <fullName evidence="4">Corticotropin-releasing factor domain-containing protein</fullName>
    </recommendedName>
</protein>
<feature type="domain" description="Corticotropin-releasing factor" evidence="4">
    <location>
        <begin position="8"/>
        <end position="51"/>
    </location>
</feature>
<feature type="non-terminal residue" evidence="5">
    <location>
        <position position="1"/>
    </location>
</feature>
<evidence type="ECO:0000313" key="5">
    <source>
        <dbReference type="EMBL" id="CAD7637587.1"/>
    </source>
</evidence>